<dbReference type="InterPro" id="IPR050987">
    <property type="entry name" value="AtrR-like"/>
</dbReference>
<keyword evidence="1" id="KW-0539">Nucleus</keyword>
<gene>
    <name evidence="3" type="ORF">Triagg1_5492</name>
</gene>
<evidence type="ECO:0000256" key="1">
    <source>
        <dbReference type="ARBA" id="ARBA00023242"/>
    </source>
</evidence>
<dbReference type="Proteomes" id="UP001273209">
    <property type="component" value="Unassembled WGS sequence"/>
</dbReference>
<dbReference type="PANTHER" id="PTHR46910:SF5">
    <property type="entry name" value="ZN(II)2CYS6 TRANSCRIPTION FACTOR (EUROFUNG)"/>
    <property type="match status" value="1"/>
</dbReference>
<dbReference type="GO" id="GO:0003700">
    <property type="term" value="F:DNA-binding transcription factor activity"/>
    <property type="evidence" value="ECO:0007669"/>
    <property type="project" value="InterPro"/>
</dbReference>
<proteinExistence type="predicted"/>
<evidence type="ECO:0000259" key="2">
    <source>
        <dbReference type="SMART" id="SM00906"/>
    </source>
</evidence>
<comment type="caution">
    <text evidence="3">The sequence shown here is derived from an EMBL/GenBank/DDBJ whole genome shotgun (WGS) entry which is preliminary data.</text>
</comment>
<accession>A0AAE1M2P4</accession>
<dbReference type="GeneID" id="87919917"/>
<dbReference type="CDD" id="cd12148">
    <property type="entry name" value="fungal_TF_MHR"/>
    <property type="match status" value="1"/>
</dbReference>
<dbReference type="SMART" id="SM00906">
    <property type="entry name" value="Fungal_trans"/>
    <property type="match status" value="1"/>
</dbReference>
<protein>
    <submittedName>
        <fullName evidence="3">Transcriptional regulator family: Fungal Specific TF</fullName>
    </submittedName>
</protein>
<name>A0AAE1M2P4_9HYPO</name>
<dbReference type="Pfam" id="PF04082">
    <property type="entry name" value="Fungal_trans"/>
    <property type="match status" value="1"/>
</dbReference>
<reference evidence="3" key="1">
    <citation type="submission" date="2023-11" db="EMBL/GenBank/DDBJ databases">
        <title>The genome sequences of three competitors of mushroom-forming fungi.</title>
        <authorList>
            <person name="Beijen E."/>
            <person name="Ohm R.A."/>
        </authorList>
    </citation>
    <scope>NUCLEOTIDE SEQUENCE</scope>
    <source>
        <strain evidence="3">CBS 100526</strain>
    </source>
</reference>
<dbReference type="AlphaFoldDB" id="A0AAE1M2P4"/>
<evidence type="ECO:0000313" key="3">
    <source>
        <dbReference type="EMBL" id="KAK4073212.1"/>
    </source>
</evidence>
<dbReference type="GO" id="GO:0008270">
    <property type="term" value="F:zinc ion binding"/>
    <property type="evidence" value="ECO:0007669"/>
    <property type="project" value="InterPro"/>
</dbReference>
<sequence>MSTTSKTKNLPPLDAAVFVLKWAKENHSNYIVTWLSHILPLERLIEICQKVYFSVHGYTEIEFILANGSFYWLYAEYAIISKQTQFHEYGRQCCENFQDAFSRLPFLLPASMEVIAAMAMGSLHAIELCKDLLAWTFSSSASHLCQTLGFHQNSFLENDREDIKKAKQRLFFTIYRIDKSLSLRLGRSSNIQEYNVPLPCDSMDMRWNKSANIQGRVYDELYSSFGLSRSYSDRLQSVKSLSGEIQMLLDVRNSELDRASYEQSDNSFKGFAHTISSINTDILLKAHLAAEQVELLSVLTLIHRAVLTPDSGIPPDCFEAASKAMDAHQHAIATLQACTDEPTPAARYINRIILNMPFVPFIVLFRQCIEASNPVDLARLCDFVTSLQPLEFSSKPARSRQRLFQLLHKVAQLYVESGSSPKIWNQGLTDDEFNHYLNILGFTTTVSSSNQELVPTITNEFTNEMIP</sequence>
<dbReference type="GO" id="GO:0003677">
    <property type="term" value="F:DNA binding"/>
    <property type="evidence" value="ECO:0007669"/>
    <property type="project" value="InterPro"/>
</dbReference>
<feature type="domain" description="Xylanolytic transcriptional activator regulatory" evidence="2">
    <location>
        <begin position="134"/>
        <end position="205"/>
    </location>
</feature>
<evidence type="ECO:0000313" key="4">
    <source>
        <dbReference type="Proteomes" id="UP001273209"/>
    </source>
</evidence>
<keyword evidence="4" id="KW-1185">Reference proteome</keyword>
<dbReference type="GO" id="GO:0006351">
    <property type="term" value="P:DNA-templated transcription"/>
    <property type="evidence" value="ECO:0007669"/>
    <property type="project" value="InterPro"/>
</dbReference>
<dbReference type="EMBL" id="JAWRVG010000019">
    <property type="protein sequence ID" value="KAK4073212.1"/>
    <property type="molecule type" value="Genomic_DNA"/>
</dbReference>
<dbReference type="RefSeq" id="XP_062755613.1">
    <property type="nucleotide sequence ID" value="XM_062900012.1"/>
</dbReference>
<dbReference type="InterPro" id="IPR007219">
    <property type="entry name" value="XnlR_reg_dom"/>
</dbReference>
<organism evidence="3 4">
    <name type="scientific">Trichoderma aggressivum f. europaeum</name>
    <dbReference type="NCBI Taxonomy" id="173218"/>
    <lineage>
        <taxon>Eukaryota</taxon>
        <taxon>Fungi</taxon>
        <taxon>Dikarya</taxon>
        <taxon>Ascomycota</taxon>
        <taxon>Pezizomycotina</taxon>
        <taxon>Sordariomycetes</taxon>
        <taxon>Hypocreomycetidae</taxon>
        <taxon>Hypocreales</taxon>
        <taxon>Hypocreaceae</taxon>
        <taxon>Trichoderma</taxon>
    </lineage>
</organism>
<dbReference type="PANTHER" id="PTHR46910">
    <property type="entry name" value="TRANSCRIPTION FACTOR PDR1"/>
    <property type="match status" value="1"/>
</dbReference>